<name>A0AAX2F770_9BACT</name>
<organism evidence="2 3">
    <name type="scientific">Prevotella scopos JCM 17725</name>
    <dbReference type="NCBI Taxonomy" id="1236518"/>
    <lineage>
        <taxon>Bacteria</taxon>
        <taxon>Pseudomonadati</taxon>
        <taxon>Bacteroidota</taxon>
        <taxon>Bacteroidia</taxon>
        <taxon>Bacteroidales</taxon>
        <taxon>Prevotellaceae</taxon>
        <taxon>Prevotella</taxon>
    </lineage>
</organism>
<dbReference type="AlphaFoldDB" id="A0AAX2F770"/>
<gene>
    <name evidence="2" type="ORF">SAMN05444364_1444</name>
</gene>
<dbReference type="EMBL" id="FQWA01000044">
    <property type="protein sequence ID" value="SHG15235.1"/>
    <property type="molecule type" value="Genomic_DNA"/>
</dbReference>
<evidence type="ECO:0000313" key="2">
    <source>
        <dbReference type="EMBL" id="SHG15235.1"/>
    </source>
</evidence>
<dbReference type="RefSeq" id="WP_025839705.1">
    <property type="nucleotide sequence ID" value="NZ_BAKP01000051.1"/>
</dbReference>
<feature type="domain" description="DUF4372" evidence="1">
    <location>
        <begin position="10"/>
        <end position="81"/>
    </location>
</feature>
<dbReference type="Proteomes" id="UP000184105">
    <property type="component" value="Unassembled WGS sequence"/>
</dbReference>
<comment type="caution">
    <text evidence="2">The sequence shown here is derived from an EMBL/GenBank/DDBJ whole genome shotgun (WGS) entry which is preliminary data.</text>
</comment>
<keyword evidence="3" id="KW-1185">Reference proteome</keyword>
<dbReference type="InterPro" id="IPR025399">
    <property type="entry name" value="DUF4372"/>
</dbReference>
<reference evidence="2 3" key="1">
    <citation type="submission" date="2016-11" db="EMBL/GenBank/DDBJ databases">
        <authorList>
            <person name="Varghese N."/>
            <person name="Submissions S."/>
        </authorList>
    </citation>
    <scope>NUCLEOTIDE SEQUENCE [LARGE SCALE GENOMIC DNA]</scope>
    <source>
        <strain evidence="2 3">DSM 22613</strain>
    </source>
</reference>
<proteinExistence type="predicted"/>
<protein>
    <recommendedName>
        <fullName evidence="1">DUF4372 domain-containing protein</fullName>
    </recommendedName>
</protein>
<dbReference type="Pfam" id="PF14294">
    <property type="entry name" value="DUF4372"/>
    <property type="match status" value="1"/>
</dbReference>
<sequence length="127" mass="15019">MSKSTHFVGQLLYVQLLNYFNRDEILSLSQAQGGEHYIKKFDAWHYLVVMLYAVMMRLDSLREIKASLFANVNRFNHLGLKHFPCRSTLSDANKRRDSEIFGSIYMNLYEKYRHELYSDSRNCGQPK</sequence>
<accession>A0AAX2F770</accession>
<evidence type="ECO:0000313" key="3">
    <source>
        <dbReference type="Proteomes" id="UP000184105"/>
    </source>
</evidence>
<evidence type="ECO:0000259" key="1">
    <source>
        <dbReference type="Pfam" id="PF14294"/>
    </source>
</evidence>